<evidence type="ECO:0008006" key="10">
    <source>
        <dbReference type="Google" id="ProtNLM"/>
    </source>
</evidence>
<dbReference type="InterPro" id="IPR050171">
    <property type="entry name" value="MFS_Transporters"/>
</dbReference>
<organism evidence="8 9">
    <name type="scientific">Candidatus Uhrbacteria bacterium GW2011_GWF2_44_350</name>
    <dbReference type="NCBI Taxonomy" id="1619000"/>
    <lineage>
        <taxon>Bacteria</taxon>
        <taxon>Candidatus Uhriibacteriota</taxon>
    </lineage>
</organism>
<feature type="transmembrane region" description="Helical" evidence="7">
    <location>
        <begin position="226"/>
        <end position="250"/>
    </location>
</feature>
<dbReference type="AlphaFoldDB" id="A0A0G1JJZ5"/>
<keyword evidence="2" id="KW-0813">Transport</keyword>
<keyword evidence="6 7" id="KW-0472">Membrane</keyword>
<feature type="transmembrane region" description="Helical" evidence="7">
    <location>
        <begin position="313"/>
        <end position="331"/>
    </location>
</feature>
<evidence type="ECO:0000313" key="9">
    <source>
        <dbReference type="Proteomes" id="UP000034154"/>
    </source>
</evidence>
<evidence type="ECO:0000256" key="7">
    <source>
        <dbReference type="SAM" id="Phobius"/>
    </source>
</evidence>
<gene>
    <name evidence="8" type="ORF">UW63_C0010G0004</name>
</gene>
<comment type="subcellular location">
    <subcellularLocation>
        <location evidence="1">Cell membrane</location>
        <topology evidence="1">Multi-pass membrane protein</topology>
    </subcellularLocation>
</comment>
<sequence>MSIRVHTVTKHKRAVRSSNLKDSLLAFVFHKQINFLGSALFGLFLPIFLFEFFGYRVWAVLLYGAAYYFGAFVAEPLGAKLMTKIGLKKAMAFGVLLYVGFFASLLLKDILPLWLVAGSSLSFLIAWHVVYWVPFHTAFAESAPRNKLGSTVGFLNASCSAINIAVPIISAWLIVSFGYPVLLISAGLIILLSILPIFFLSVEKEKFEFGFWQTFKILFSKKERSLLILYAAEGAENAIGFLVWPIFIFLLFKGKYLEVGAVATAVVFFSVILQIFVGRLSDRFNPQKIFHLGTGLTFFGWLLRIFVSSVGQVFFVGVFYSLAAILMNTPFEAIMYARAADAGHYVDEYTVLREMALGVGRFLILLLSALLVSFIGFPAAFLLAALAVVIFGAAVRLPNRSDLSV</sequence>
<keyword evidence="3" id="KW-1003">Cell membrane</keyword>
<evidence type="ECO:0000256" key="6">
    <source>
        <dbReference type="ARBA" id="ARBA00023136"/>
    </source>
</evidence>
<proteinExistence type="predicted"/>
<dbReference type="GO" id="GO:0022857">
    <property type="term" value="F:transmembrane transporter activity"/>
    <property type="evidence" value="ECO:0007669"/>
    <property type="project" value="InterPro"/>
</dbReference>
<dbReference type="SUPFAM" id="SSF103473">
    <property type="entry name" value="MFS general substrate transporter"/>
    <property type="match status" value="2"/>
</dbReference>
<dbReference type="PANTHER" id="PTHR23517">
    <property type="entry name" value="RESISTANCE PROTEIN MDTM, PUTATIVE-RELATED-RELATED"/>
    <property type="match status" value="1"/>
</dbReference>
<comment type="caution">
    <text evidence="8">The sequence shown here is derived from an EMBL/GenBank/DDBJ whole genome shotgun (WGS) entry which is preliminary data.</text>
</comment>
<feature type="transmembrane region" description="Helical" evidence="7">
    <location>
        <begin position="181"/>
        <end position="202"/>
    </location>
</feature>
<accession>A0A0G1JJZ5</accession>
<evidence type="ECO:0000256" key="3">
    <source>
        <dbReference type="ARBA" id="ARBA00022475"/>
    </source>
</evidence>
<feature type="transmembrane region" description="Helical" evidence="7">
    <location>
        <begin position="60"/>
        <end position="78"/>
    </location>
</feature>
<feature type="transmembrane region" description="Helical" evidence="7">
    <location>
        <begin position="289"/>
        <end position="307"/>
    </location>
</feature>
<feature type="transmembrane region" description="Helical" evidence="7">
    <location>
        <begin position="33"/>
        <end position="54"/>
    </location>
</feature>
<evidence type="ECO:0000256" key="4">
    <source>
        <dbReference type="ARBA" id="ARBA00022692"/>
    </source>
</evidence>
<dbReference type="InterPro" id="IPR011701">
    <property type="entry name" value="MFS"/>
</dbReference>
<feature type="transmembrane region" description="Helical" evidence="7">
    <location>
        <begin position="256"/>
        <end position="277"/>
    </location>
</feature>
<protein>
    <recommendedName>
        <fullName evidence="10">Major facilitator superfamily</fullName>
    </recommendedName>
</protein>
<evidence type="ECO:0000256" key="2">
    <source>
        <dbReference type="ARBA" id="ARBA00022448"/>
    </source>
</evidence>
<dbReference type="Gene3D" id="1.20.1250.20">
    <property type="entry name" value="MFS general substrate transporter like domains"/>
    <property type="match status" value="2"/>
</dbReference>
<evidence type="ECO:0000313" key="8">
    <source>
        <dbReference type="EMBL" id="KKT71703.1"/>
    </source>
</evidence>
<keyword evidence="5 7" id="KW-1133">Transmembrane helix</keyword>
<keyword evidence="4 7" id="KW-0812">Transmembrane</keyword>
<dbReference type="Pfam" id="PF07690">
    <property type="entry name" value="MFS_1"/>
    <property type="match status" value="2"/>
</dbReference>
<dbReference type="GO" id="GO:0005886">
    <property type="term" value="C:plasma membrane"/>
    <property type="evidence" value="ECO:0007669"/>
    <property type="project" value="UniProtKB-SubCell"/>
</dbReference>
<dbReference type="Proteomes" id="UP000034154">
    <property type="component" value="Unassembled WGS sequence"/>
</dbReference>
<evidence type="ECO:0000256" key="1">
    <source>
        <dbReference type="ARBA" id="ARBA00004651"/>
    </source>
</evidence>
<dbReference type="EMBL" id="LCJB01000010">
    <property type="protein sequence ID" value="KKT71703.1"/>
    <property type="molecule type" value="Genomic_DNA"/>
</dbReference>
<evidence type="ECO:0000256" key="5">
    <source>
        <dbReference type="ARBA" id="ARBA00022989"/>
    </source>
</evidence>
<reference evidence="8 9" key="1">
    <citation type="journal article" date="2015" name="Nature">
        <title>rRNA introns, odd ribosomes, and small enigmatic genomes across a large radiation of phyla.</title>
        <authorList>
            <person name="Brown C.T."/>
            <person name="Hug L.A."/>
            <person name="Thomas B.C."/>
            <person name="Sharon I."/>
            <person name="Castelle C.J."/>
            <person name="Singh A."/>
            <person name="Wilkins M.J."/>
            <person name="Williams K.H."/>
            <person name="Banfield J.F."/>
        </authorList>
    </citation>
    <scope>NUCLEOTIDE SEQUENCE [LARGE SCALE GENOMIC DNA]</scope>
</reference>
<feature type="transmembrane region" description="Helical" evidence="7">
    <location>
        <begin position="362"/>
        <end position="395"/>
    </location>
</feature>
<dbReference type="InterPro" id="IPR036259">
    <property type="entry name" value="MFS_trans_sf"/>
</dbReference>
<feature type="transmembrane region" description="Helical" evidence="7">
    <location>
        <begin position="113"/>
        <end position="133"/>
    </location>
</feature>
<feature type="transmembrane region" description="Helical" evidence="7">
    <location>
        <begin position="90"/>
        <end position="107"/>
    </location>
</feature>
<feature type="transmembrane region" description="Helical" evidence="7">
    <location>
        <begin position="154"/>
        <end position="175"/>
    </location>
</feature>
<name>A0A0G1JJZ5_9BACT</name>